<dbReference type="RefSeq" id="WP_079538315.1">
    <property type="nucleotide sequence ID" value="NZ_LT670844.1"/>
</dbReference>
<gene>
    <name evidence="2" type="ORF">SAMN05444159_2390</name>
</gene>
<dbReference type="InterPro" id="IPR006047">
    <property type="entry name" value="GH13_cat_dom"/>
</dbReference>
<dbReference type="Proteomes" id="UP000189935">
    <property type="component" value="Chromosome I"/>
</dbReference>
<dbReference type="Pfam" id="PF00128">
    <property type="entry name" value="Alpha-amylase"/>
    <property type="match status" value="1"/>
</dbReference>
<dbReference type="PANTHER" id="PTHR10357">
    <property type="entry name" value="ALPHA-AMYLASE FAMILY MEMBER"/>
    <property type="match status" value="1"/>
</dbReference>
<dbReference type="InterPro" id="IPR017853">
    <property type="entry name" value="GH"/>
</dbReference>
<dbReference type="OrthoDB" id="9761577at2"/>
<accession>A0A1M6PMR5</accession>
<dbReference type="PANTHER" id="PTHR10357:SF216">
    <property type="entry name" value="MALTOOLIGOSYL TREHALOSE SYNTHASE-RELATED"/>
    <property type="match status" value="1"/>
</dbReference>
<dbReference type="EMBL" id="LT670844">
    <property type="protein sequence ID" value="SHK09231.1"/>
    <property type="molecule type" value="Genomic_DNA"/>
</dbReference>
<dbReference type="NCBIfam" id="TIGR02401">
    <property type="entry name" value="trehalose_TreY"/>
    <property type="match status" value="1"/>
</dbReference>
<dbReference type="SUPFAM" id="SSF51445">
    <property type="entry name" value="(Trans)glycosidases"/>
    <property type="match status" value="1"/>
</dbReference>
<dbReference type="InterPro" id="IPR012767">
    <property type="entry name" value="Trehalose_TreY"/>
</dbReference>
<dbReference type="Gene3D" id="3.20.20.80">
    <property type="entry name" value="Glycosidases"/>
    <property type="match status" value="3"/>
</dbReference>
<reference evidence="2 3" key="1">
    <citation type="submission" date="2016-11" db="EMBL/GenBank/DDBJ databases">
        <authorList>
            <person name="Jaros S."/>
            <person name="Januszkiewicz K."/>
            <person name="Wedrychowicz H."/>
        </authorList>
    </citation>
    <scope>NUCLEOTIDE SEQUENCE [LARGE SCALE GENOMIC DNA]</scope>
    <source>
        <strain evidence="2 3">GAS499</strain>
    </source>
</reference>
<dbReference type="Gene3D" id="3.30.1590.10">
    <property type="entry name" value="Maltooligosyl trehalose synthase, domain 2"/>
    <property type="match status" value="1"/>
</dbReference>
<proteinExistence type="predicted"/>
<dbReference type="GO" id="GO:0030980">
    <property type="term" value="P:alpha-glucan catabolic process"/>
    <property type="evidence" value="ECO:0007669"/>
    <property type="project" value="TreeGrafter"/>
</dbReference>
<dbReference type="AlphaFoldDB" id="A0A1M6PMR5"/>
<feature type="domain" description="Glycosyl hydrolase family 13 catalytic" evidence="1">
    <location>
        <begin position="6"/>
        <end position="496"/>
    </location>
</feature>
<evidence type="ECO:0000313" key="2">
    <source>
        <dbReference type="EMBL" id="SHK09231.1"/>
    </source>
</evidence>
<dbReference type="SMART" id="SM00642">
    <property type="entry name" value="Aamy"/>
    <property type="match status" value="1"/>
</dbReference>
<dbReference type="CDD" id="cd11336">
    <property type="entry name" value="AmyAc_MTSase"/>
    <property type="match status" value="1"/>
</dbReference>
<evidence type="ECO:0000259" key="1">
    <source>
        <dbReference type="SMART" id="SM00642"/>
    </source>
</evidence>
<dbReference type="GO" id="GO:0005992">
    <property type="term" value="P:trehalose biosynthetic process"/>
    <property type="evidence" value="ECO:0007669"/>
    <property type="project" value="TreeGrafter"/>
</dbReference>
<organism evidence="2 3">
    <name type="scientific">Bradyrhizobium lablabi</name>
    <dbReference type="NCBI Taxonomy" id="722472"/>
    <lineage>
        <taxon>Bacteria</taxon>
        <taxon>Pseudomonadati</taxon>
        <taxon>Pseudomonadota</taxon>
        <taxon>Alphaproteobacteria</taxon>
        <taxon>Hyphomicrobiales</taxon>
        <taxon>Nitrobacteraceae</taxon>
        <taxon>Bradyrhizobium</taxon>
    </lineage>
</organism>
<dbReference type="GO" id="GO:0047470">
    <property type="term" value="F:(1,4)-alpha-D-glucan 1-alpha-D-glucosylmutase activity"/>
    <property type="evidence" value="ECO:0007669"/>
    <property type="project" value="TreeGrafter"/>
</dbReference>
<sequence length="931" mass="104329">MPPAIPIATYRLQLTADFDFDAAASIVPYLKALGITHLYASPFMKARKGSSHGYDIVDHTEFNPELGGSDGFERLSRALKRYDLGLILDFVPNHVGVHFSDNPWWLDVLEWGPASAHAASFDIDWDILPHRGRAGVLLPIIGSSYGEALEKGEIELRYDAGEGSFSAWYFEHRLPIAPERYSEILRNVVKAAGDEDGAAGKHIIELASRYRGLRHPNRKEAPAFKAELKALPGAAEIIVRGLEAYRAGPDRPAPTLALHHLLERQHYRLGHWRLASSDINYRRFFDVNTLAGLRVEDAGTFSAVHQLVKTLISEQKLQGLRLDHIDGLRDPVQYFQRLRRLIRNAQGKAAKPFYMVVEKILGEHETLHAFAGVDGTTGYEWLNAITRVLAEDSGLDPLDEVWRQISNQPPRLDPVLKEAKRRVLETLLTSEFTVLTRLLARIASGHYSTRDYSAVGLRQALELYILHFPVYRTYLTQSGPTERDRALISGTIEKARADWFAADEGIFDFLRDTLTMDLIKPGRAAHSAPRVRRFALKLQQFTGPVMAKSLEDTAFYRYHRLLAFNEVGGDPSAGALPVDAFHDAMKARARDWPHGMTATSTHDTKRGEDARVRLLALTEIPGEWTSAVARWKVMNAPHLVIAGEMRAPSATFEYMLYQALLGAWPSGHYDETFLERMQAYALKAAREGKQETSWLNPNEAYEAGLRDFIARILDRSVPAEFLNSLDTLARRTALLGALNSLSQLTLKATVPGVPDFYQGTEFWDLSLVDPDNRRPVDFAERREALASAETPDWESLVKNWSNGHLKLAWTRHLLKIRTELAELFAHGDYEPLPVSGPHRDHVIAFARRRGRNAVIIVVAKSFAAFSEGGRVWPTAEGFDASLDVSGYSVKGFAEADATELRLSDVFRHLPVAVLKAKFVGAVRPARKRVRA</sequence>
<name>A0A1M6PMR5_9BRAD</name>
<evidence type="ECO:0000313" key="3">
    <source>
        <dbReference type="Proteomes" id="UP000189935"/>
    </source>
</evidence>
<protein>
    <submittedName>
        <fullName evidence="2">Maltooligosyl trehalose synthase</fullName>
    </submittedName>
</protein>